<comment type="function">
    <text evidence="4">The pyruvate dehydrogenase complex catalyzes the overall conversion of pyruvate to acetyl-CoA and CO(2). It contains multiple copies of three enzymatic components: pyruvate dehydrogenase (E1), dihydrolipoamide acetyltransferase (E2) and lipoamide dehydrogenase (E3).</text>
</comment>
<dbReference type="RefSeq" id="WP_274689940.1">
    <property type="nucleotide sequence ID" value="NZ_JAPMOU010000022.1"/>
</dbReference>
<comment type="cofactor">
    <cofactor evidence="1 4">
        <name>thiamine diphosphate</name>
        <dbReference type="ChEBI" id="CHEBI:58937"/>
    </cofactor>
</comment>
<evidence type="ECO:0000256" key="1">
    <source>
        <dbReference type="ARBA" id="ARBA00001964"/>
    </source>
</evidence>
<dbReference type="SUPFAM" id="SSF52518">
    <property type="entry name" value="Thiamin diphosphate-binding fold (THDP-binding)"/>
    <property type="match status" value="1"/>
</dbReference>
<dbReference type="InterPro" id="IPR029061">
    <property type="entry name" value="THDP-binding"/>
</dbReference>
<dbReference type="CDD" id="cd02000">
    <property type="entry name" value="TPP_E1_PDC_ADC_BCADC"/>
    <property type="match status" value="1"/>
</dbReference>
<keyword evidence="3 4" id="KW-0786">Thiamine pyrophosphate</keyword>
<feature type="domain" description="Dehydrogenase E1 component" evidence="5">
    <location>
        <begin position="49"/>
        <end position="335"/>
    </location>
</feature>
<comment type="caution">
    <text evidence="6">The sequence shown here is derived from an EMBL/GenBank/DDBJ whole genome shotgun (WGS) entry which is preliminary data.</text>
</comment>
<keyword evidence="2 4" id="KW-0560">Oxidoreductase</keyword>
<comment type="subunit">
    <text evidence="4">Heterodimer of an alpha and a beta chain.</text>
</comment>
<organism evidence="6 7">
    <name type="scientific">Spartinivicinus poritis</name>
    <dbReference type="NCBI Taxonomy" id="2994640"/>
    <lineage>
        <taxon>Bacteria</taxon>
        <taxon>Pseudomonadati</taxon>
        <taxon>Pseudomonadota</taxon>
        <taxon>Gammaproteobacteria</taxon>
        <taxon>Oceanospirillales</taxon>
        <taxon>Zooshikellaceae</taxon>
        <taxon>Spartinivicinus</taxon>
    </lineage>
</organism>
<evidence type="ECO:0000313" key="7">
    <source>
        <dbReference type="Proteomes" id="UP001528823"/>
    </source>
</evidence>
<dbReference type="Pfam" id="PF00676">
    <property type="entry name" value="E1_dh"/>
    <property type="match status" value="1"/>
</dbReference>
<gene>
    <name evidence="6" type="primary">pdhA</name>
    <name evidence="6" type="ORF">ORQ98_16765</name>
</gene>
<dbReference type="PANTHER" id="PTHR43380">
    <property type="entry name" value="2-OXOISOVALERATE DEHYDROGENASE SUBUNIT ALPHA, MITOCHONDRIAL"/>
    <property type="match status" value="1"/>
</dbReference>
<name>A0ABT5UBB2_9GAMM</name>
<evidence type="ECO:0000313" key="6">
    <source>
        <dbReference type="EMBL" id="MDE1463607.1"/>
    </source>
</evidence>
<dbReference type="EMBL" id="JAPMOU010000022">
    <property type="protein sequence ID" value="MDE1463607.1"/>
    <property type="molecule type" value="Genomic_DNA"/>
</dbReference>
<dbReference type="PANTHER" id="PTHR43380:SF1">
    <property type="entry name" value="2-OXOISOVALERATE DEHYDROGENASE SUBUNIT ALPHA, MITOCHONDRIAL"/>
    <property type="match status" value="1"/>
</dbReference>
<dbReference type="InterPro" id="IPR001017">
    <property type="entry name" value="DH_E1"/>
</dbReference>
<accession>A0ABT5UBB2</accession>
<evidence type="ECO:0000256" key="3">
    <source>
        <dbReference type="ARBA" id="ARBA00023052"/>
    </source>
</evidence>
<dbReference type="InterPro" id="IPR050771">
    <property type="entry name" value="Alpha-ketoacid_DH_E1_comp"/>
</dbReference>
<evidence type="ECO:0000256" key="2">
    <source>
        <dbReference type="ARBA" id="ARBA00023002"/>
    </source>
</evidence>
<comment type="catalytic activity">
    <reaction evidence="4">
        <text>N(6)-[(R)-lipoyl]-L-lysyl-[protein] + pyruvate + H(+) = N(6)-[(R)-S(8)-acetyldihydrolipoyl]-L-lysyl-[protein] + CO2</text>
        <dbReference type="Rhea" id="RHEA:19189"/>
        <dbReference type="Rhea" id="RHEA-COMP:10474"/>
        <dbReference type="Rhea" id="RHEA-COMP:10478"/>
        <dbReference type="ChEBI" id="CHEBI:15361"/>
        <dbReference type="ChEBI" id="CHEBI:15378"/>
        <dbReference type="ChEBI" id="CHEBI:16526"/>
        <dbReference type="ChEBI" id="CHEBI:83099"/>
        <dbReference type="ChEBI" id="CHEBI:83111"/>
        <dbReference type="EC" id="1.2.4.1"/>
    </reaction>
</comment>
<dbReference type="Gene3D" id="3.40.50.970">
    <property type="match status" value="1"/>
</dbReference>
<reference evidence="6 7" key="1">
    <citation type="submission" date="2022-11" db="EMBL/GenBank/DDBJ databases">
        <title>Spartinivicinus poritis sp. nov., isolated from scleractinian coral Porites lutea.</title>
        <authorList>
            <person name="Zhang G."/>
            <person name="Cai L."/>
            <person name="Wei Q."/>
        </authorList>
    </citation>
    <scope>NUCLEOTIDE SEQUENCE [LARGE SCALE GENOMIC DNA]</scope>
    <source>
        <strain evidence="6 7">A2-2</strain>
    </source>
</reference>
<dbReference type="EC" id="1.2.4.1" evidence="4"/>
<protein>
    <recommendedName>
        <fullName evidence="4">Pyruvate dehydrogenase E1 component subunit alpha</fullName>
        <ecNumber evidence="4">1.2.4.1</ecNumber>
    </recommendedName>
</protein>
<keyword evidence="4 6" id="KW-0670">Pyruvate</keyword>
<dbReference type="InterPro" id="IPR017596">
    <property type="entry name" value="PdhA/BkdA"/>
</dbReference>
<proteinExistence type="predicted"/>
<sequence length="370" mass="40950">MSQSSFSQKSISQTKVTIDYVQYLNERAELTQPLPEWASKPDTLVSYYREMVQARQADQKAIALQRTGQLGTYPSTLGQEAIAVVIGSVMATDDVFVPYYRDHAAMVIRGMKQADVYRYWGGDERGSANPDCKEDLPYCVPIATQVPHAAGAAAAIKIRGQQRAVLCTCGDGGTSKGDFLESINLAGIWQLPLVFIINNNQWAISVPRRLQCGAPTLAQKGIGAGIPALQVDGNDVIALHEVISHALHRARTGKGATLIEAMSYRLSDHTTADDATRYRNAEELKTGWSKEPIKRLQQYLHSNGWWDEQKEQRLQAQVADHVQQSVDEYLKTPLPPVSDLFTHHYQQMPVSLTEQQMAMEAKVTKGGGHD</sequence>
<keyword evidence="7" id="KW-1185">Reference proteome</keyword>
<evidence type="ECO:0000256" key="4">
    <source>
        <dbReference type="RuleBase" id="RU366007"/>
    </source>
</evidence>
<evidence type="ECO:0000259" key="5">
    <source>
        <dbReference type="Pfam" id="PF00676"/>
    </source>
</evidence>
<dbReference type="NCBIfam" id="TIGR03181">
    <property type="entry name" value="PDH_E1_alph_x"/>
    <property type="match status" value="1"/>
</dbReference>
<dbReference type="Proteomes" id="UP001528823">
    <property type="component" value="Unassembled WGS sequence"/>
</dbReference>